<proteinExistence type="predicted"/>
<dbReference type="STRING" id="445932.Emin_0574"/>
<dbReference type="EMBL" id="CP001055">
    <property type="protein sequence ID" value="ACC98129.1"/>
    <property type="molecule type" value="Genomic_DNA"/>
</dbReference>
<keyword evidence="4" id="KW-1185">Reference proteome</keyword>
<dbReference type="HOGENOM" id="CLU_495870_0_0_0"/>
<evidence type="ECO:0000313" key="3">
    <source>
        <dbReference type="EMBL" id="ACC98129.1"/>
    </source>
</evidence>
<organism evidence="3 4">
    <name type="scientific">Elusimicrobium minutum (strain Pei191)</name>
    <dbReference type="NCBI Taxonomy" id="445932"/>
    <lineage>
        <taxon>Bacteria</taxon>
        <taxon>Pseudomonadati</taxon>
        <taxon>Elusimicrobiota</taxon>
        <taxon>Elusimicrobia</taxon>
        <taxon>Elusimicrobiales</taxon>
        <taxon>Elusimicrobiaceae</taxon>
        <taxon>Elusimicrobium</taxon>
    </lineage>
</organism>
<dbReference type="PROSITE" id="PS51257">
    <property type="entry name" value="PROKAR_LIPOPROTEIN"/>
    <property type="match status" value="1"/>
</dbReference>
<feature type="region of interest" description="Disordered" evidence="1">
    <location>
        <begin position="495"/>
        <end position="549"/>
    </location>
</feature>
<evidence type="ECO:0000313" key="4">
    <source>
        <dbReference type="Proteomes" id="UP000001029"/>
    </source>
</evidence>
<reference evidence="3 4" key="1">
    <citation type="journal article" date="2009" name="Appl. Environ. Microbiol.">
        <title>Genomic analysis of 'Elusimicrobium minutum,' the first cultivated representative of the phylum 'Elusimicrobia' (formerly termite group 1).</title>
        <authorList>
            <person name="Herlemann D.P.R."/>
            <person name="Geissinger O."/>
            <person name="Ikeda-Ohtsubo W."/>
            <person name="Kunin V."/>
            <person name="Sun H."/>
            <person name="Lapidus A."/>
            <person name="Hugenholtz P."/>
            <person name="Brune A."/>
        </authorList>
    </citation>
    <scope>NUCLEOTIDE SEQUENCE [LARGE SCALE GENOMIC DNA]</scope>
    <source>
        <strain evidence="3 4">Pei191</strain>
    </source>
</reference>
<gene>
    <name evidence="3" type="ordered locus">Emin_0574</name>
</gene>
<evidence type="ECO:0000256" key="2">
    <source>
        <dbReference type="SAM" id="SignalP"/>
    </source>
</evidence>
<sequence length="549" mass="60388">MLKKKLVLLMAIFVFILAGCTMQNTSSAKQLEQGKKYYEEGNYDAARDNFIDVMMHGTPQEYAEANMYVNKIHNQLGNVEPPKFIPDTDAEKAKAAQTVTDAKTQAEAEAQAIIDKANAEAEAIRTAAAGTTQAKEEVAAAKEEAAPTGVVVEEAKPYDPFEYYARLDPNSYEAQAKREQVAANTLINLRQQAVDSLSARKGVKIYFRNNDIDAIDIESAAIFDKSGQYSDNGLKILEDLYTLMVLSPTPSFVILPPGSYTDDVNLSGVKQAVALSSYLIYKGISPAKLSYNMGLYNEEPPAKFSNLDGLSIVFDFDALPVLQMPESGEKLPIMSLAMAPISQQLNRGGEDGVFLDYSVIETKNPITRWTMQIVQHNTDGKYYIIRQVEGSGPVYYQTFWNARKNFFGEPLPAGKYTAVLTAVDSKNQTKILKRRITVLPSVEELKKAKATAAKKAAASVNYKAKYLWTRPGRTDVNIDPSTIEEMPSAAENNFPSEEPYYEGDMSQYDSSVPATGGASAVPQPGSVQSGTGYYPEDNYDYGDYGDYGQ</sequence>
<feature type="compositionally biased region" description="Low complexity" evidence="1">
    <location>
        <begin position="532"/>
        <end position="549"/>
    </location>
</feature>
<dbReference type="Proteomes" id="UP000001029">
    <property type="component" value="Chromosome"/>
</dbReference>
<accession>B2KC02</accession>
<dbReference type="KEGG" id="emi:Emin_0574"/>
<feature type="chain" id="PRO_5002779779" description="Lipoprotein" evidence="2">
    <location>
        <begin position="24"/>
        <end position="549"/>
    </location>
</feature>
<dbReference type="AlphaFoldDB" id="B2KC02"/>
<keyword evidence="2" id="KW-0732">Signal</keyword>
<dbReference type="OrthoDB" id="9830867at2"/>
<feature type="signal peptide" evidence="2">
    <location>
        <begin position="1"/>
        <end position="23"/>
    </location>
</feature>
<name>B2KC02_ELUMP</name>
<evidence type="ECO:0000256" key="1">
    <source>
        <dbReference type="SAM" id="MobiDB-lite"/>
    </source>
</evidence>
<dbReference type="RefSeq" id="WP_012414744.1">
    <property type="nucleotide sequence ID" value="NC_010644.1"/>
</dbReference>
<evidence type="ECO:0008006" key="5">
    <source>
        <dbReference type="Google" id="ProtNLM"/>
    </source>
</evidence>
<protein>
    <recommendedName>
        <fullName evidence="5">Lipoprotein</fullName>
    </recommendedName>
</protein>